<feature type="signal peptide" evidence="13">
    <location>
        <begin position="1"/>
        <end position="19"/>
    </location>
</feature>
<organism evidence="14 15">
    <name type="scientific">Collybiopsis confluens</name>
    <dbReference type="NCBI Taxonomy" id="2823264"/>
    <lineage>
        <taxon>Eukaryota</taxon>
        <taxon>Fungi</taxon>
        <taxon>Dikarya</taxon>
        <taxon>Basidiomycota</taxon>
        <taxon>Agaricomycotina</taxon>
        <taxon>Agaricomycetes</taxon>
        <taxon>Agaricomycetidae</taxon>
        <taxon>Agaricales</taxon>
        <taxon>Marasmiineae</taxon>
        <taxon>Omphalotaceae</taxon>
        <taxon>Collybiopsis</taxon>
    </lineage>
</organism>
<keyword evidence="7 12" id="KW-0256">Endoplasmic reticulum</keyword>
<evidence type="ECO:0000256" key="3">
    <source>
        <dbReference type="ARBA" id="ARBA00007063"/>
    </source>
</evidence>
<dbReference type="EC" id="2.4.1.-" evidence="12"/>
<dbReference type="GO" id="GO:0005789">
    <property type="term" value="C:endoplasmic reticulum membrane"/>
    <property type="evidence" value="ECO:0007669"/>
    <property type="project" value="UniProtKB-SubCell"/>
</dbReference>
<dbReference type="PANTHER" id="PTHR22760">
    <property type="entry name" value="GLYCOSYLTRANSFERASE"/>
    <property type="match status" value="1"/>
</dbReference>
<feature type="transmembrane region" description="Helical" evidence="12">
    <location>
        <begin position="121"/>
        <end position="139"/>
    </location>
</feature>
<keyword evidence="6 12" id="KW-0812">Transmembrane</keyword>
<proteinExistence type="inferred from homology"/>
<dbReference type="Proteomes" id="UP000518752">
    <property type="component" value="Unassembled WGS sequence"/>
</dbReference>
<protein>
    <recommendedName>
        <fullName evidence="12">Mannosyltransferase</fullName>
        <ecNumber evidence="12">2.4.1.-</ecNumber>
    </recommendedName>
</protein>
<dbReference type="UniPathway" id="UPA00378"/>
<name>A0A8H5MGK3_9AGAR</name>
<feature type="transmembrane region" description="Helical" evidence="12">
    <location>
        <begin position="345"/>
        <end position="368"/>
    </location>
</feature>
<keyword evidence="9 12" id="KW-0472">Membrane</keyword>
<comment type="caution">
    <text evidence="14">The sequence shown here is derived from an EMBL/GenBank/DDBJ whole genome shotgun (WGS) entry which is preliminary data.</text>
</comment>
<dbReference type="PANTHER" id="PTHR22760:SF1">
    <property type="entry name" value="DOL-P-MAN:MAN(7)GLCNAC(2)-PP-DOL ALPHA-1,6-MANNOSYLTRANSFERASE"/>
    <property type="match status" value="1"/>
</dbReference>
<dbReference type="Pfam" id="PF03901">
    <property type="entry name" value="Glyco_transf_22"/>
    <property type="match status" value="1"/>
</dbReference>
<feature type="transmembrane region" description="Helical" evidence="12">
    <location>
        <begin position="209"/>
        <end position="232"/>
    </location>
</feature>
<evidence type="ECO:0000256" key="12">
    <source>
        <dbReference type="RuleBase" id="RU363075"/>
    </source>
</evidence>
<comment type="pathway">
    <text evidence="2">Protein modification; protein glycosylation.</text>
</comment>
<accession>A0A8H5MGK3</accession>
<dbReference type="OrthoDB" id="19039at2759"/>
<keyword evidence="5" id="KW-0808">Transferase</keyword>
<evidence type="ECO:0000256" key="8">
    <source>
        <dbReference type="ARBA" id="ARBA00022989"/>
    </source>
</evidence>
<evidence type="ECO:0000256" key="5">
    <source>
        <dbReference type="ARBA" id="ARBA00022679"/>
    </source>
</evidence>
<feature type="transmembrane region" description="Helical" evidence="12">
    <location>
        <begin position="265"/>
        <end position="290"/>
    </location>
</feature>
<evidence type="ECO:0000313" key="15">
    <source>
        <dbReference type="Proteomes" id="UP000518752"/>
    </source>
</evidence>
<keyword evidence="8 12" id="KW-1133">Transmembrane helix</keyword>
<evidence type="ECO:0000256" key="6">
    <source>
        <dbReference type="ARBA" id="ARBA00022692"/>
    </source>
</evidence>
<feature type="chain" id="PRO_5034456493" description="Mannosyltransferase" evidence="13">
    <location>
        <begin position="20"/>
        <end position="575"/>
    </location>
</feature>
<evidence type="ECO:0000256" key="1">
    <source>
        <dbReference type="ARBA" id="ARBA00004477"/>
    </source>
</evidence>
<dbReference type="EMBL" id="JAACJN010000002">
    <property type="protein sequence ID" value="KAF5393293.1"/>
    <property type="molecule type" value="Genomic_DNA"/>
</dbReference>
<comment type="function">
    <text evidence="10">Mannosyltransferase that operates in the biosynthetic pathway of dolichol-linked oligosaccharides, the glycan precursors employed in protein asparagine (N)-glycosylation. The assembly of dolichol-linked oligosaccharides begins on the cytosolic side of the endoplasmic reticulum membrane and finishes in its lumen. The sequential addition of sugars to dolichol pyrophosphate produces dolichol-linked oligosaccharides containing fourteen sugars, including two GlcNAcs, nine mannoses and three glucoses. Once assembled, the oligosaccharide is transferred from the lipid to nascent proteins by oligosaccharyltransferases. In the lumen of the endoplasmic reticulum, adds the eighth mannose residue in an alpha-1,6 linkage onto Man(7)GlcNAc(2)-PP-dolichol to produce Man(8)GlcNAc(2)-PP-dolichol.</text>
</comment>
<dbReference type="GO" id="GO:0052917">
    <property type="term" value="F:dol-P-Man:Man(7)GlcNAc(2)-PP-Dol alpha-1,6-mannosyltransferase activity"/>
    <property type="evidence" value="ECO:0007669"/>
    <property type="project" value="UniProtKB-EC"/>
</dbReference>
<dbReference type="GO" id="GO:0006487">
    <property type="term" value="P:protein N-linked glycosylation"/>
    <property type="evidence" value="ECO:0007669"/>
    <property type="project" value="TreeGrafter"/>
</dbReference>
<evidence type="ECO:0000256" key="7">
    <source>
        <dbReference type="ARBA" id="ARBA00022824"/>
    </source>
</evidence>
<comment type="subcellular location">
    <subcellularLocation>
        <location evidence="1 12">Endoplasmic reticulum membrane</location>
        <topology evidence="1 12">Multi-pass membrane protein</topology>
    </subcellularLocation>
</comment>
<evidence type="ECO:0000313" key="14">
    <source>
        <dbReference type="EMBL" id="KAF5393293.1"/>
    </source>
</evidence>
<evidence type="ECO:0000256" key="11">
    <source>
        <dbReference type="ARBA" id="ARBA00048899"/>
    </source>
</evidence>
<evidence type="ECO:0000256" key="10">
    <source>
        <dbReference type="ARBA" id="ARBA00044721"/>
    </source>
</evidence>
<dbReference type="InterPro" id="IPR005599">
    <property type="entry name" value="GPI_mannosylTrfase"/>
</dbReference>
<comment type="similarity">
    <text evidence="3 12">Belongs to the glycosyltransferase 22 family.</text>
</comment>
<comment type="catalytic activity">
    <reaction evidence="11">
        <text>an alpha-D-Man-(1-&gt;2)-alpha-D-Man-(1-&gt;2)-alpha-D-Man-(1-&gt;3)-[alpha-D-Man-(1-&gt;2)-alpha-D-Man-(1-&gt;3)-alpha-D-Man-(1-&gt;6)]-beta-D-Man-(1-&gt;4)-beta-D-GlcNAc-(1-&gt;4)-alpha-D-GlcNAc-diphospho-di-trans,poly-cis-dolichol + a di-trans,poly-cis-dolichyl beta-D-mannosyl phosphate = an alpha-D-Man-(1-&gt;2)-alpha-D-Man-(1-&gt;2)-alpha-D-Man-(1-&gt;3)-[alpha-D-Man-(1-&gt;2)-alpha-D-Man-(1-&gt;3)-[alpha-D-Man-(1-&gt;6)]-alpha-D-Man-(1-&gt;6)]-beta-D-Man-(1-&gt;4)-beta-D-GlcNAc-(1-&gt;4)-alpha-D-GlcNAc-diphospho-di-trans,poly-cis-dolichol + a di-trans,poly-cis-dolichyl phosphate + H(+)</text>
        <dbReference type="Rhea" id="RHEA:29535"/>
        <dbReference type="Rhea" id="RHEA-COMP:19498"/>
        <dbReference type="Rhea" id="RHEA-COMP:19501"/>
        <dbReference type="Rhea" id="RHEA-COMP:19518"/>
        <dbReference type="Rhea" id="RHEA-COMP:19519"/>
        <dbReference type="ChEBI" id="CHEBI:15378"/>
        <dbReference type="ChEBI" id="CHEBI:57683"/>
        <dbReference type="ChEBI" id="CHEBI:58211"/>
        <dbReference type="ChEBI" id="CHEBI:132517"/>
        <dbReference type="ChEBI" id="CHEBI:132519"/>
        <dbReference type="EC" id="2.4.1.260"/>
    </reaction>
    <physiologicalReaction direction="left-to-right" evidence="11">
        <dbReference type="Rhea" id="RHEA:29536"/>
    </physiologicalReaction>
</comment>
<evidence type="ECO:0000256" key="9">
    <source>
        <dbReference type="ARBA" id="ARBA00023136"/>
    </source>
</evidence>
<evidence type="ECO:0000256" key="4">
    <source>
        <dbReference type="ARBA" id="ARBA00022676"/>
    </source>
</evidence>
<dbReference type="AlphaFoldDB" id="A0A8H5MGK3"/>
<keyword evidence="4 12" id="KW-0328">Glycosyltransferase</keyword>
<evidence type="ECO:0000256" key="13">
    <source>
        <dbReference type="SAM" id="SignalP"/>
    </source>
</evidence>
<keyword evidence="15" id="KW-1185">Reference proteome</keyword>
<keyword evidence="13" id="KW-0732">Signal</keyword>
<sequence>MSFALDALICAAGWTHVLLAPYTKVEESFNLHAVHDTLMYGVANLDKYDHFTFPGAVPRTFIGSVLLAWISNPVIHAANSFGLVSSKFDLQIIVRLVLSSLNAFGLCFLRRAISRRFGRPTSFLFTLITVSQFHLPFWMGRTLPNMFAMLPVNISSAFLLSRSPSSTKPSSTSVYTAIALLTFSAVVFRAELALLLAPLTLQALVSRHVSLSGTIQVGLVAGIFSIVLTGGVDSYFWKTLVWPEFSSIYFNVVEGKSSEWGTSPLWTYFSSFLPKLLLTALPLSIFGFAMDSRVREALYPHIGFIGIISLLGHKEWRFIIYSVPVFNLAAARTGRWMLSQRKSSLFGRLLFLGFCSSLVLNMLGTWMFTLSAMANYPGGEALKRFNDAYPPPPVGGKCILFFLCFWLRQIPDLDFCAPAHHVHISNLAAQTGASLFLQVHTPPFASTSLFSSASLTDQLSMYPWTVYDKTENLTLDELSASRDVTHLISEWSPFEMRSRMRIWRVAEVDSAGDTHANAGNRGVISGFAGWKVNERALQSAKGLRLGEFVGLIGENGTRGIVGIQEESLLWIYVRR</sequence>
<reference evidence="14 15" key="1">
    <citation type="journal article" date="2020" name="ISME J.">
        <title>Uncovering the hidden diversity of litter-decomposition mechanisms in mushroom-forming fungi.</title>
        <authorList>
            <person name="Floudas D."/>
            <person name="Bentzer J."/>
            <person name="Ahren D."/>
            <person name="Johansson T."/>
            <person name="Persson P."/>
            <person name="Tunlid A."/>
        </authorList>
    </citation>
    <scope>NUCLEOTIDE SEQUENCE [LARGE SCALE GENOMIC DNA]</scope>
    <source>
        <strain evidence="14 15">CBS 406.79</strain>
    </source>
</reference>
<feature type="transmembrane region" description="Helical" evidence="12">
    <location>
        <begin position="174"/>
        <end position="197"/>
    </location>
</feature>
<evidence type="ECO:0000256" key="2">
    <source>
        <dbReference type="ARBA" id="ARBA00004922"/>
    </source>
</evidence>
<feature type="transmembrane region" description="Helical" evidence="12">
    <location>
        <begin position="92"/>
        <end position="109"/>
    </location>
</feature>
<gene>
    <name evidence="14" type="ORF">D9757_000466</name>
</gene>